<dbReference type="SMART" id="SM00282">
    <property type="entry name" value="LamG"/>
    <property type="match status" value="2"/>
</dbReference>
<protein>
    <submittedName>
        <fullName evidence="6">Uncharacterized protein</fullName>
    </submittedName>
</protein>
<feature type="transmembrane region" description="Helical" evidence="3">
    <location>
        <begin position="12"/>
        <end position="32"/>
    </location>
</feature>
<evidence type="ECO:0000259" key="5">
    <source>
        <dbReference type="PROSITE" id="PS50026"/>
    </source>
</evidence>
<reference evidence="6" key="1">
    <citation type="journal article" date="2020" name="Ecol. Evol.">
        <title>Genome structure and content of the rice root-knot nematode (Meloidogyne graminicola).</title>
        <authorList>
            <person name="Phan N.T."/>
            <person name="Danchin E.G.J."/>
            <person name="Klopp C."/>
            <person name="Perfus-Barbeoch L."/>
            <person name="Kozlowski D.K."/>
            <person name="Koutsovoulos G.D."/>
            <person name="Lopez-Roques C."/>
            <person name="Bouchez O."/>
            <person name="Zahm M."/>
            <person name="Besnard G."/>
            <person name="Bellafiore S."/>
        </authorList>
    </citation>
    <scope>NUCLEOTIDE SEQUENCE</scope>
    <source>
        <strain evidence="6">VN-18</strain>
    </source>
</reference>
<dbReference type="CDD" id="cd00054">
    <property type="entry name" value="EGF_CA"/>
    <property type="match status" value="2"/>
</dbReference>
<dbReference type="CDD" id="cd00110">
    <property type="entry name" value="LamG"/>
    <property type="match status" value="1"/>
</dbReference>
<proteinExistence type="predicted"/>
<keyword evidence="7" id="KW-1185">Reference proteome</keyword>
<dbReference type="GO" id="GO:0016020">
    <property type="term" value="C:membrane"/>
    <property type="evidence" value="ECO:0007669"/>
    <property type="project" value="UniProtKB-SubCell"/>
</dbReference>
<gene>
    <name evidence="6" type="ORF">Mgra_00008973</name>
</gene>
<dbReference type="Pfam" id="PF02210">
    <property type="entry name" value="Laminin_G_2"/>
    <property type="match status" value="2"/>
</dbReference>
<accession>A0A8S9ZE80</accession>
<keyword evidence="3" id="KW-0472">Membrane</keyword>
<feature type="domain" description="Laminin G" evidence="4">
    <location>
        <begin position="773"/>
        <end position="943"/>
    </location>
</feature>
<evidence type="ECO:0000313" key="7">
    <source>
        <dbReference type="Proteomes" id="UP000605970"/>
    </source>
</evidence>
<comment type="caution">
    <text evidence="2">Lacks conserved residue(s) required for the propagation of feature annotation.</text>
</comment>
<dbReference type="InterPro" id="IPR000742">
    <property type="entry name" value="EGF"/>
</dbReference>
<dbReference type="Pfam" id="PF00008">
    <property type="entry name" value="EGF"/>
    <property type="match status" value="2"/>
</dbReference>
<comment type="caution">
    <text evidence="6">The sequence shown here is derived from an EMBL/GenBank/DDBJ whole genome shotgun (WGS) entry which is preliminary data.</text>
</comment>
<name>A0A8S9ZE80_9BILA</name>
<dbReference type="PROSITE" id="PS50026">
    <property type="entry name" value="EGF_3"/>
    <property type="match status" value="1"/>
</dbReference>
<keyword evidence="2" id="KW-0245">EGF-like domain</keyword>
<keyword evidence="1" id="KW-1015">Disulfide bond</keyword>
<sequence>MIVIGFYKRILPLNWFRILICYNLFLIESILLTEGKGNKPKQQCFEKQYTNLVINFGSLHVVKRIGVIAPPDGFYLAYYIDEEVAEQRRTGYKIETENDQHLARLSNGDKLVLYSSRSVHSMEWIQPDILATVLHLESINKFVNFGGNISSKSVIPTNTISLNVLVTACTQNLRPFEISSSFTVRPSLLGIASSAYENELIINFRTFENGLFFYSMTIHGDHLVVQLSAGQLEVYFDFGANQRVLLSGGLSLNDGEWHEMRWFVLFGALLKQNILSHRFDGVELFVDAVRVNNTEIGGLYRKLDLHSELEICGRSEEFNDEQGTELNLEKGFLGCLARMLLNGVDLLAFASEDLKECQVPHPQLFSFGASTSLQIPYTFLPFAFDFYVLYISGPLLTILDNSNSSLLQVKIVEQKEDRLESAWINAEDLFPKHAVSISTGLDEENPKIFLLGQPRWHSLVLKLRANSLDLILNGKTVFLIQGKEARHIGTGMQTFLLSASGCYRSTTIDLNQGIPIGTEYQNDECSLIQRCYPNPCQNGGKCVQMDFYRFQCKCPFNYKGPKLPFSCEQNFVLANNNRSVSFKEKNENRNSDNIKQQTQLQIIDLDGGGPLKPFFVECRRIHGLLNEIVNEDMEFVTILHNDAPKTGIQVRGISEPGAIRRTLDYGLDSDLMEHFISFFEHCEQRMSFRCSEGQRLMSYSGEDRRPSVWYATRNGQQGFQWGDAPPFSRMCSCALNSSCLLNHKCNCDSGESTEDVGINANIQLLPILQLFIGGGTKSESMANVSIGPLECTGKHVLGIITFTDRNQRLFTSFNFHNSKTFHVSINLAVRGGQIIAQIVNAGIMTEIFSDVRVNDNRWHLVYWEVDEHAQLLRVDNNEKTIKGFFVLPRSSILIIGSRTYVPDRSGFAGQLRHFILNGEPIFLGQLAKKALGTGIQLGEWEACTGEKSVLKTREQTVINKCQNGGRCIELYDGFRCNCSLTPFVEVGMFLSIGSELRIAWQHPGQVSNCFRMNVQTLINGPVSLIRAHALFFFTKNVTYDQMLMSDNRSKDIQFCANSSGFFLTVNSKAAFSLSGNFTFFSSLNVWHFVDRYFTGCISRLMVGDAFPLKNPRESRLLHSGKISFGSCPFDKIENRQMKGDEKNSPNILNFDDYEEDNLSTFVKSQRRLLFITPAIGLLTALCILLSLFIFLIYAHRRPDGVYKTNEKSVVNFAPVPPLIPIMIDSEKEKSPAISTSKKAKGDGNNRNYICDKFAECESLNAVTNEFFC</sequence>
<feature type="transmembrane region" description="Helical" evidence="3">
    <location>
        <begin position="1168"/>
        <end position="1193"/>
    </location>
</feature>
<feature type="domain" description="Laminin G" evidence="4">
    <location>
        <begin position="172"/>
        <end position="357"/>
    </location>
</feature>
<keyword evidence="3" id="KW-0812">Transmembrane</keyword>
<dbReference type="EMBL" id="JABEBT010000131">
    <property type="protein sequence ID" value="KAF7630765.1"/>
    <property type="molecule type" value="Genomic_DNA"/>
</dbReference>
<dbReference type="Proteomes" id="UP000605970">
    <property type="component" value="Unassembled WGS sequence"/>
</dbReference>
<keyword evidence="3" id="KW-1133">Transmembrane helix</keyword>
<dbReference type="InterPro" id="IPR013320">
    <property type="entry name" value="ConA-like_dom_sf"/>
</dbReference>
<organism evidence="6 7">
    <name type="scientific">Meloidogyne graminicola</name>
    <dbReference type="NCBI Taxonomy" id="189291"/>
    <lineage>
        <taxon>Eukaryota</taxon>
        <taxon>Metazoa</taxon>
        <taxon>Ecdysozoa</taxon>
        <taxon>Nematoda</taxon>
        <taxon>Chromadorea</taxon>
        <taxon>Rhabditida</taxon>
        <taxon>Tylenchina</taxon>
        <taxon>Tylenchomorpha</taxon>
        <taxon>Tylenchoidea</taxon>
        <taxon>Meloidogynidae</taxon>
        <taxon>Meloidogyninae</taxon>
        <taxon>Meloidogyne</taxon>
    </lineage>
</organism>
<dbReference type="SUPFAM" id="SSF57196">
    <property type="entry name" value="EGF/Laminin"/>
    <property type="match status" value="1"/>
</dbReference>
<dbReference type="SMART" id="SM00181">
    <property type="entry name" value="EGF"/>
    <property type="match status" value="2"/>
</dbReference>
<dbReference type="PANTHER" id="PTHR15036:SF49">
    <property type="entry name" value="AXOTACTIN"/>
    <property type="match status" value="1"/>
</dbReference>
<evidence type="ECO:0000256" key="2">
    <source>
        <dbReference type="PROSITE-ProRule" id="PRU00076"/>
    </source>
</evidence>
<dbReference type="PROSITE" id="PS50025">
    <property type="entry name" value="LAM_G_DOMAIN"/>
    <property type="match status" value="2"/>
</dbReference>
<dbReference type="InterPro" id="IPR050372">
    <property type="entry name" value="Neurexin-related_CASP"/>
</dbReference>
<feature type="domain" description="EGF-like" evidence="5">
    <location>
        <begin position="527"/>
        <end position="568"/>
    </location>
</feature>
<dbReference type="Gene3D" id="2.60.120.200">
    <property type="match status" value="2"/>
</dbReference>
<dbReference type="AlphaFoldDB" id="A0A8S9ZE80"/>
<evidence type="ECO:0000256" key="3">
    <source>
        <dbReference type="SAM" id="Phobius"/>
    </source>
</evidence>
<dbReference type="OrthoDB" id="26719at2759"/>
<dbReference type="InterPro" id="IPR001791">
    <property type="entry name" value="Laminin_G"/>
</dbReference>
<dbReference type="PANTHER" id="PTHR15036">
    <property type="entry name" value="PIKACHURIN-LIKE PROTEIN"/>
    <property type="match status" value="1"/>
</dbReference>
<evidence type="ECO:0000256" key="1">
    <source>
        <dbReference type="ARBA" id="ARBA00023157"/>
    </source>
</evidence>
<evidence type="ECO:0000313" key="6">
    <source>
        <dbReference type="EMBL" id="KAF7630765.1"/>
    </source>
</evidence>
<dbReference type="Gene3D" id="2.10.25.10">
    <property type="entry name" value="Laminin"/>
    <property type="match status" value="2"/>
</dbReference>
<evidence type="ECO:0000259" key="4">
    <source>
        <dbReference type="PROSITE" id="PS50025"/>
    </source>
</evidence>
<dbReference type="SUPFAM" id="SSF49899">
    <property type="entry name" value="Concanavalin A-like lectins/glucanases"/>
    <property type="match status" value="2"/>
</dbReference>